<feature type="region of interest" description="Disordered" evidence="1">
    <location>
        <begin position="52"/>
        <end position="81"/>
    </location>
</feature>
<evidence type="ECO:0000313" key="2">
    <source>
        <dbReference type="EMBL" id="RLK51421.1"/>
    </source>
</evidence>
<protein>
    <submittedName>
        <fullName evidence="2">Uncharacterized protein</fullName>
    </submittedName>
</protein>
<evidence type="ECO:0000313" key="3">
    <source>
        <dbReference type="Proteomes" id="UP000275461"/>
    </source>
</evidence>
<dbReference type="PANTHER" id="PTHR40691:SF3">
    <property type="entry name" value="(NA+)-NQR MATURATION NQRM"/>
    <property type="match status" value="1"/>
</dbReference>
<comment type="caution">
    <text evidence="2">The sequence shown here is derived from an EMBL/GenBank/DDBJ whole genome shotgun (WGS) entry which is preliminary data.</text>
</comment>
<reference evidence="2 3" key="1">
    <citation type="submission" date="2018-10" db="EMBL/GenBank/DDBJ databases">
        <title>Genomic Encyclopedia of Type Strains, Phase IV (KMG-IV): sequencing the most valuable type-strain genomes for metagenomic binning, comparative biology and taxonomic classification.</title>
        <authorList>
            <person name="Goeker M."/>
        </authorList>
    </citation>
    <scope>NUCLEOTIDE SEQUENCE [LARGE SCALE GENOMIC DNA]</scope>
    <source>
        <strain evidence="2 3">DSM 12769</strain>
    </source>
</reference>
<keyword evidence="3" id="KW-1185">Reference proteome</keyword>
<dbReference type="InterPro" id="IPR007495">
    <property type="entry name" value="NqrM"/>
</dbReference>
<dbReference type="Proteomes" id="UP000275461">
    <property type="component" value="Unassembled WGS sequence"/>
</dbReference>
<evidence type="ECO:0000256" key="1">
    <source>
        <dbReference type="SAM" id="MobiDB-lite"/>
    </source>
</evidence>
<accession>A0A498CGG6</accession>
<organism evidence="2 3">
    <name type="scientific">Alkalispirillum mobile</name>
    <dbReference type="NCBI Taxonomy" id="85925"/>
    <lineage>
        <taxon>Bacteria</taxon>
        <taxon>Pseudomonadati</taxon>
        <taxon>Pseudomonadota</taxon>
        <taxon>Gammaproteobacteria</taxon>
        <taxon>Chromatiales</taxon>
        <taxon>Ectothiorhodospiraceae</taxon>
        <taxon>Alkalispirillum</taxon>
    </lineage>
</organism>
<name>A0A498CGG6_9GAMM</name>
<dbReference type="PANTHER" id="PTHR40691">
    <property type="entry name" value="(NA+)-NQR MATURATION NQRM"/>
    <property type="match status" value="1"/>
</dbReference>
<dbReference type="RefSeq" id="WP_211328239.1">
    <property type="nucleotide sequence ID" value="NZ_RCDA01000001.1"/>
</dbReference>
<sequence>MLITIIVAIVLFALLFAAMAIGVILANKPVRGSCGGIGARGGRADCEICGGDPERCDEEQRSNADQADREGRTGPSPSRRH</sequence>
<feature type="compositionally biased region" description="Basic and acidic residues" evidence="1">
    <location>
        <begin position="52"/>
        <end position="72"/>
    </location>
</feature>
<dbReference type="Pfam" id="PF04400">
    <property type="entry name" value="NqrM"/>
    <property type="match status" value="1"/>
</dbReference>
<proteinExistence type="predicted"/>
<gene>
    <name evidence="2" type="ORF">DFR31_1357</name>
</gene>
<dbReference type="EMBL" id="RCDA01000001">
    <property type="protein sequence ID" value="RLK51421.1"/>
    <property type="molecule type" value="Genomic_DNA"/>
</dbReference>
<dbReference type="AlphaFoldDB" id="A0A498CGG6"/>